<dbReference type="InterPro" id="IPR024774">
    <property type="entry name" value="PH_dom-Mcp5-type"/>
</dbReference>
<evidence type="ECO:0000256" key="2">
    <source>
        <dbReference type="SAM" id="MobiDB-lite"/>
    </source>
</evidence>
<dbReference type="EMBL" id="JQFZ01000096">
    <property type="protein sequence ID" value="KGO59400.1"/>
    <property type="molecule type" value="Genomic_DNA"/>
</dbReference>
<dbReference type="InterPro" id="IPR053005">
    <property type="entry name" value="Nuclear_Pos-Cytoskel_Interact"/>
</dbReference>
<dbReference type="CDD" id="cd13365">
    <property type="entry name" value="PH_PLC_plant-like"/>
    <property type="match status" value="1"/>
</dbReference>
<dbReference type="RefSeq" id="XP_016600596.1">
    <property type="nucleotide sequence ID" value="XM_016744625.1"/>
</dbReference>
<dbReference type="Pfam" id="PF12814">
    <property type="entry name" value="Mcp5_PH"/>
    <property type="match status" value="1"/>
</dbReference>
<dbReference type="VEuPathDB" id="FungiDB:PEXP_075970"/>
<protein>
    <submittedName>
        <fullName evidence="4">Pleckstrin homology domain, Mcp5-type</fullName>
    </submittedName>
</protein>
<feature type="region of interest" description="Disordered" evidence="2">
    <location>
        <begin position="155"/>
        <end position="181"/>
    </location>
</feature>
<feature type="region of interest" description="Disordered" evidence="2">
    <location>
        <begin position="539"/>
        <end position="663"/>
    </location>
</feature>
<dbReference type="GO" id="GO:0032065">
    <property type="term" value="P:maintenance of protein location in cell cortex"/>
    <property type="evidence" value="ECO:0007669"/>
    <property type="project" value="InterPro"/>
</dbReference>
<evidence type="ECO:0000256" key="1">
    <source>
        <dbReference type="SAM" id="Coils"/>
    </source>
</evidence>
<name>A0A0A2K4N1_PENEN</name>
<dbReference type="PANTHER" id="PTHR28190">
    <property type="entry name" value="NUCLEAR MIGRATION PROTEIN NUM1"/>
    <property type="match status" value="1"/>
</dbReference>
<feature type="region of interest" description="Disordered" evidence="2">
    <location>
        <begin position="434"/>
        <end position="525"/>
    </location>
</feature>
<keyword evidence="1" id="KW-0175">Coiled coil</keyword>
<feature type="compositionally biased region" description="Low complexity" evidence="2">
    <location>
        <begin position="2267"/>
        <end position="2283"/>
    </location>
</feature>
<dbReference type="SMART" id="SM00233">
    <property type="entry name" value="PH"/>
    <property type="match status" value="1"/>
</dbReference>
<feature type="region of interest" description="Disordered" evidence="2">
    <location>
        <begin position="1636"/>
        <end position="1655"/>
    </location>
</feature>
<feature type="region of interest" description="Disordered" evidence="2">
    <location>
        <begin position="683"/>
        <end position="710"/>
    </location>
</feature>
<feature type="region of interest" description="Disordered" evidence="2">
    <location>
        <begin position="1550"/>
        <end position="1569"/>
    </location>
</feature>
<reference evidence="4 5" key="1">
    <citation type="journal article" date="2015" name="Mol. Plant Microbe Interact.">
        <title>Genome, transcriptome, and functional analyses of Penicillium expansum provide new insights into secondary metabolism and pathogenicity.</title>
        <authorList>
            <person name="Ballester A.R."/>
            <person name="Marcet-Houben M."/>
            <person name="Levin E."/>
            <person name="Sela N."/>
            <person name="Selma-Lazaro C."/>
            <person name="Carmona L."/>
            <person name="Wisniewski M."/>
            <person name="Droby S."/>
            <person name="Gonzalez-Candelas L."/>
            <person name="Gabaldon T."/>
        </authorList>
    </citation>
    <scope>NUCLEOTIDE SEQUENCE [LARGE SCALE GENOMIC DNA]</scope>
    <source>
        <strain evidence="4 5">MD-8</strain>
    </source>
</reference>
<feature type="coiled-coil region" evidence="1">
    <location>
        <begin position="275"/>
        <end position="302"/>
    </location>
</feature>
<dbReference type="GO" id="GO:0005739">
    <property type="term" value="C:mitochondrion"/>
    <property type="evidence" value="ECO:0007669"/>
    <property type="project" value="TreeGrafter"/>
</dbReference>
<feature type="compositionally biased region" description="Basic residues" evidence="2">
    <location>
        <begin position="625"/>
        <end position="637"/>
    </location>
</feature>
<feature type="compositionally biased region" description="Polar residues" evidence="2">
    <location>
        <begin position="1551"/>
        <end position="1562"/>
    </location>
</feature>
<feature type="compositionally biased region" description="Low complexity" evidence="2">
    <location>
        <begin position="642"/>
        <end position="663"/>
    </location>
</feature>
<dbReference type="InterPro" id="IPR001849">
    <property type="entry name" value="PH_domain"/>
</dbReference>
<evidence type="ECO:0000313" key="5">
    <source>
        <dbReference type="Proteomes" id="UP000030143"/>
    </source>
</evidence>
<feature type="compositionally biased region" description="Polar residues" evidence="2">
    <location>
        <begin position="1"/>
        <end position="12"/>
    </location>
</feature>
<dbReference type="GeneID" id="27680045"/>
<feature type="region of interest" description="Disordered" evidence="2">
    <location>
        <begin position="2191"/>
        <end position="2305"/>
    </location>
</feature>
<dbReference type="GO" id="GO:0005938">
    <property type="term" value="C:cell cortex"/>
    <property type="evidence" value="ECO:0007669"/>
    <property type="project" value="InterPro"/>
</dbReference>
<feature type="region of interest" description="Disordered" evidence="2">
    <location>
        <begin position="1958"/>
        <end position="2049"/>
    </location>
</feature>
<accession>A0A0A2K4N1</accession>
<comment type="caution">
    <text evidence="4">The sequence shown here is derived from an EMBL/GenBank/DDBJ whole genome shotgun (WGS) entry which is preliminary data.</text>
</comment>
<feature type="compositionally biased region" description="Polar residues" evidence="2">
    <location>
        <begin position="540"/>
        <end position="555"/>
    </location>
</feature>
<organism evidence="4 5">
    <name type="scientific">Penicillium expansum</name>
    <name type="common">Blue mold rot fungus</name>
    <dbReference type="NCBI Taxonomy" id="27334"/>
    <lineage>
        <taxon>Eukaryota</taxon>
        <taxon>Fungi</taxon>
        <taxon>Dikarya</taxon>
        <taxon>Ascomycota</taxon>
        <taxon>Pezizomycotina</taxon>
        <taxon>Eurotiomycetes</taxon>
        <taxon>Eurotiomycetidae</taxon>
        <taxon>Eurotiales</taxon>
        <taxon>Aspergillaceae</taxon>
        <taxon>Penicillium</taxon>
    </lineage>
</organism>
<feature type="compositionally biased region" description="Polar residues" evidence="2">
    <location>
        <begin position="1637"/>
        <end position="1648"/>
    </location>
</feature>
<feature type="compositionally biased region" description="Polar residues" evidence="2">
    <location>
        <begin position="1911"/>
        <end position="1938"/>
    </location>
</feature>
<feature type="compositionally biased region" description="Polar residues" evidence="2">
    <location>
        <begin position="495"/>
        <end position="507"/>
    </location>
</feature>
<evidence type="ECO:0000313" key="4">
    <source>
        <dbReference type="EMBL" id="KGO59400.1"/>
    </source>
</evidence>
<proteinExistence type="predicted"/>
<gene>
    <name evidence="4" type="ORF">PEX2_073550</name>
</gene>
<dbReference type="STRING" id="27334.A0A0A2K4N1"/>
<evidence type="ECO:0000259" key="3">
    <source>
        <dbReference type="PROSITE" id="PS50003"/>
    </source>
</evidence>
<keyword evidence="5" id="KW-1185">Reference proteome</keyword>
<feature type="compositionally biased region" description="Polar residues" evidence="2">
    <location>
        <begin position="156"/>
        <end position="167"/>
    </location>
</feature>
<feature type="compositionally biased region" description="Basic and acidic residues" evidence="2">
    <location>
        <begin position="459"/>
        <end position="469"/>
    </location>
</feature>
<feature type="compositionally biased region" description="Low complexity" evidence="2">
    <location>
        <begin position="1996"/>
        <end position="2028"/>
    </location>
</feature>
<feature type="compositionally biased region" description="Polar residues" evidence="2">
    <location>
        <begin position="2247"/>
        <end position="2258"/>
    </location>
</feature>
<feature type="region of interest" description="Disordered" evidence="2">
    <location>
        <begin position="2331"/>
        <end position="2355"/>
    </location>
</feature>
<dbReference type="PANTHER" id="PTHR28190:SF1">
    <property type="entry name" value="NUCLEAR MIGRATION PROTEIN NUM1"/>
    <property type="match status" value="1"/>
</dbReference>
<dbReference type="PROSITE" id="PS50003">
    <property type="entry name" value="PH_DOMAIN"/>
    <property type="match status" value="1"/>
</dbReference>
<feature type="compositionally biased region" description="Polar residues" evidence="2">
    <location>
        <begin position="2288"/>
        <end position="2301"/>
    </location>
</feature>
<feature type="compositionally biased region" description="Polar residues" evidence="2">
    <location>
        <begin position="2197"/>
        <end position="2214"/>
    </location>
</feature>
<feature type="region of interest" description="Disordered" evidence="2">
    <location>
        <begin position="1"/>
        <end position="33"/>
    </location>
</feature>
<feature type="region of interest" description="Disordered" evidence="2">
    <location>
        <begin position="354"/>
        <end position="394"/>
    </location>
</feature>
<dbReference type="GO" id="GO:0005543">
    <property type="term" value="F:phospholipid binding"/>
    <property type="evidence" value="ECO:0007669"/>
    <property type="project" value="InterPro"/>
</dbReference>
<feature type="domain" description="PH" evidence="3">
    <location>
        <begin position="2061"/>
        <end position="2172"/>
    </location>
</feature>
<feature type="region of interest" description="Disordered" evidence="2">
    <location>
        <begin position="1892"/>
        <end position="1944"/>
    </location>
</feature>
<dbReference type="GO" id="GO:0015631">
    <property type="term" value="F:tubulin binding"/>
    <property type="evidence" value="ECO:0007669"/>
    <property type="project" value="TreeGrafter"/>
</dbReference>
<feature type="compositionally biased region" description="Basic and acidic residues" evidence="2">
    <location>
        <begin position="434"/>
        <end position="447"/>
    </location>
</feature>
<dbReference type="VEuPathDB" id="FungiDB:PEXP_047090"/>
<dbReference type="HOGENOM" id="CLU_001023_0_0_1"/>
<dbReference type="SUPFAM" id="SSF50729">
    <property type="entry name" value="PH domain-like"/>
    <property type="match status" value="1"/>
</dbReference>
<sequence length="2355" mass="259486">MTASNAEATGSFASMEDPFVANSGRPAVPRDSNRFDTQLYSLNASSPAQAKRALEAHLAETERRLEEASRLGTALIDQQRQLSEQLKEVEQEQNEGEMGPELRRKLADLEKEYNEIGRESARAFLAPKRLAGGSEDAQLGTPSFDQKSPLSAALFASQSTNSPSKVSVPSRKQRNQPSNRVHDIEFATEISTSLLAQVRQLQGLLAERDETLKFVNLEKSRLELEAEGYAQRIRALDDSEQRYKDENWTLETQAHELMAAARDAAEREQRLNGIITLSNAEKTAMERELEEQKQANARLLEDQSLTQKANDAEIHLLRRNLTSGDAEKSALQKKLMEMTSQNQELAKAVAMRLREHENQGSRDVSYDNEDNEPDNTTPESSPPASPNKFTPRHGHLESETLKSSLGHAHRMIQNLKSTIHREKTEKIELKRMLQDARDEVEQRRRESTVPNGTSKRQKTKMDSARKPPRPDLLGAGRKEKSFVELQDTDWEDNAGQISPTQTQTKASFTRGRPYSESPGGPSHVYQTATETEDDFVTANERATATESEAFQTGLESMTDDSSDSGSLTEREYNVQRTPRRRVPPSLIMAKARDRTSYNSTASASSDEEEYDRMFHSPSQINISRPRVRPKRSVRRIRPSGEATFASTSRPSSSRESAAPSFAPVPAAQEGQSLFAELAEFDSAEEDELNSQASTPRMGSRRPSDAMVDAPPKPAMVDSGVMTEPWEPTPSISAGIIAGAAGLAAGAVLPHALAAPQATQTADREIIEETKETPGLPDMAIADVSSQETTPSAPKRPDLSISYIAGGTTTPVKHELPPPEVPEMTISSISSQTTHPIQPTVLVPEPIIKHVDVIKYVEREPEVPELTFSSITTQSTSPVHATLAVPEPVVEYVDVIKHVEHEREVPELSVSSVAAQSTVPVQAIQAIVPEPEPIIKYVDVIKHVEREREIPELTFSSIHNQSTVPVQATLAVPEPIVKYVDVIKHVERELKVPELTVSSITTQTTEPVKATVPEPEPPVIQYVDVIKHVEREREVPESSFSSITTQSTAPVKATVPEPQPPVIQYVDVIKHIEREREVPESSFSSIITQSTAPVNATLAKAEPIIEYIDVIKHVEREREVPELTVSSINNHSTAPVQAIIAKAEPVIEYVDVIKHVEREREVPELTISSITTQSTTPVKATVPEPEPPVIQYVDVIKHVERERKVPEASFSSITTQSTAPVKATVPEPEPPVIQYVDVIKHVEREREVPEASFSSITTQSTAPVKATVPEPEPPVIQYVDVIKHVERERKVPEASFSSITTQSTAPVKATVPEPQPPVIEYVDVIKHVEREREVPELTISSITTQSTTPVKATVPEPEPPVIQYVDVIKHVERERKVPEASFSSITTQSTAPVKATVPEPQPPVIEYVDVIKHVEREREVPELTISSITTQSTTPVKATVPEPEPPVIQYVDVIKHVERERKVPEASFSSITTQSTAPVKATVPEPQPPVIEYVDVIKHVEREREVPELTISSITTQSTTPVKATVPEPEPPVIQYVDVIKHVERERKVPESSFSSITTQSTKPVKATVPEPEPPVIEYVDVIKHVEREREVPELTISSITTQSTTPVKATVPEPEPPVIQYVDVIKHVERERKVPESSFSSITTQSTKPVKATVPEPEPPVIEYVDVIKHVEREREVPELTISSITTQSTTPVKATVPEPEPPVIQYVDVIKHVEREREVPNLTISSLGSAYTEPVIPRPRLVPAPALSFSSVRSVETHPVKSMTFATAGVADFSTQTEPIESKAAGAAVIVHEDQPTDATRSLTGTANSDQLVGAGLALNDISGNALARSARQQSSSVSMDQGSQTILSSKQIDQILMDRVSARPLSARPLSARPLSADSQVTDNSREIAAVTTTTASPYVTPKAPTRPRLSQIQPAKSTTPNSRRPPSAASQTSGASHPPLPVDHREVILAAEKRPTDVAPPSPNSVMGPPLAPASAHRMNSQRPLTPSEHAARASSSRTGSSQARMRRGSQSQMSRRSSVSSFASELEERFNMAPDASPMPGGYGVNTDPRMIQAITQTMIGEFLWKYTRKTGSSDMSTTRHRRYFWVHPYTRTLYWSTQDPQTAGKSELRTKSVPIEAVRVVADDNPYPPGLHCRSLEVVSPGRRVRFTATTSQRHETWFNALSYLLLRETNDNCEDNNSVTLDDINEFNPPSFRSSSRQTARMSFSSYNSRTARQASKQQRRAASAMSLRSSGTLGGRASPALSSPVPNSSLQVPDDRQRSSSRLSTISSSIRGSIASLKGRQGQSPSLHNESLRGQESADDLRHVVETHDHDRLENVRACCDGKHDVGSLSRTSRYSPRVNRIHSPHHH</sequence>
<feature type="coiled-coil region" evidence="1">
    <location>
        <begin position="51"/>
        <end position="119"/>
    </location>
</feature>
<dbReference type="GO" id="GO:0000226">
    <property type="term" value="P:microtubule cytoskeleton organization"/>
    <property type="evidence" value="ECO:0007669"/>
    <property type="project" value="TreeGrafter"/>
</dbReference>
<feature type="compositionally biased region" description="Low complexity" evidence="2">
    <location>
        <begin position="2215"/>
        <end position="2237"/>
    </location>
</feature>
<dbReference type="Proteomes" id="UP000030143">
    <property type="component" value="Unassembled WGS sequence"/>
</dbReference>